<accession>A0A6N3F8J0</accession>
<dbReference type="RefSeq" id="WP_023015811.1">
    <property type="nucleotide sequence ID" value="NZ_CACRUO010000060.1"/>
</dbReference>
<evidence type="ECO:0000256" key="3">
    <source>
        <dbReference type="ARBA" id="ARBA00033164"/>
    </source>
</evidence>
<dbReference type="AlphaFoldDB" id="A0A6N3F8J0"/>
<dbReference type="Gene3D" id="3.30.2350.10">
    <property type="entry name" value="Pseudouridine synthase"/>
    <property type="match status" value="1"/>
</dbReference>
<comment type="catalytic activity">
    <reaction evidence="1">
        <text>a uridine in RNA = a pseudouridine in RNA</text>
        <dbReference type="Rhea" id="RHEA:48348"/>
        <dbReference type="Rhea" id="RHEA-COMP:12068"/>
        <dbReference type="Rhea" id="RHEA-COMP:12069"/>
        <dbReference type="ChEBI" id="CHEBI:65314"/>
        <dbReference type="ChEBI" id="CHEBI:65315"/>
    </reaction>
</comment>
<feature type="domain" description="Pseudouridine synthase RsuA/RluA-like" evidence="4">
    <location>
        <begin position="83"/>
        <end position="230"/>
    </location>
</feature>
<dbReference type="GO" id="GO:0009982">
    <property type="term" value="F:pseudouridine synthase activity"/>
    <property type="evidence" value="ECO:0007669"/>
    <property type="project" value="InterPro"/>
</dbReference>
<dbReference type="GO" id="GO:0003723">
    <property type="term" value="F:RNA binding"/>
    <property type="evidence" value="ECO:0007669"/>
    <property type="project" value="InterPro"/>
</dbReference>
<evidence type="ECO:0000259" key="4">
    <source>
        <dbReference type="Pfam" id="PF00849"/>
    </source>
</evidence>
<sequence>MKFHYDIETPVLLKTFLQEQFYSKKMISAIKQNGALLVNKQPVTVRKQMTEGDTLEVVLPEERPSQNLIYYHAPLDVLYEDDYYLAVSKPAHQNCAPSREHPHESLIEQVLAYLNPDSSQTVIVPHIVTRLDRNTQGIVLFSKHGHFHHRMSDVKMEKIYQCICFGLLSGEGDIIAPIARKSDSIIERQVNETGKYAKTSYQTLSACNRFTLSRVQLHTGRTHQIRVHFQYIDHPLVGDSLYGGTHPSIQGQALVCTDLKFIHPVTHKSVVLKDSVRQKALEDLFQQLCRES</sequence>
<dbReference type="CDD" id="cd02869">
    <property type="entry name" value="PseudoU_synth_RluA_like"/>
    <property type="match status" value="1"/>
</dbReference>
<dbReference type="Pfam" id="PF00849">
    <property type="entry name" value="PseudoU_synth_2"/>
    <property type="match status" value="1"/>
</dbReference>
<dbReference type="InterPro" id="IPR006145">
    <property type="entry name" value="PsdUridine_synth_RsuA/RluA"/>
</dbReference>
<evidence type="ECO:0000256" key="2">
    <source>
        <dbReference type="ARBA" id="ARBA00031870"/>
    </source>
</evidence>
<organism evidence="5">
    <name type="scientific">Staphylococcus simulans</name>
    <dbReference type="NCBI Taxonomy" id="1286"/>
    <lineage>
        <taxon>Bacteria</taxon>
        <taxon>Bacillati</taxon>
        <taxon>Bacillota</taxon>
        <taxon>Bacilli</taxon>
        <taxon>Bacillales</taxon>
        <taxon>Staphylococcaceae</taxon>
        <taxon>Staphylococcus</taxon>
    </lineage>
</organism>
<dbReference type="GO" id="GO:0000455">
    <property type="term" value="P:enzyme-directed rRNA pseudouridine synthesis"/>
    <property type="evidence" value="ECO:0007669"/>
    <property type="project" value="TreeGrafter"/>
</dbReference>
<name>A0A6N3F8J0_STASI</name>
<dbReference type="PANTHER" id="PTHR21600">
    <property type="entry name" value="MITOCHONDRIAL RNA PSEUDOURIDINE SYNTHASE"/>
    <property type="match status" value="1"/>
</dbReference>
<proteinExistence type="predicted"/>
<protein>
    <recommendedName>
        <fullName evidence="2">RNA pseudouridylate synthase</fullName>
    </recommendedName>
    <alternativeName>
        <fullName evidence="3">RNA-uridine isomerase</fullName>
    </alternativeName>
</protein>
<dbReference type="InterPro" id="IPR020103">
    <property type="entry name" value="PsdUridine_synth_cat_dom_sf"/>
</dbReference>
<keyword evidence="5" id="KW-0413">Isomerase</keyword>
<evidence type="ECO:0000256" key="1">
    <source>
        <dbReference type="ARBA" id="ARBA00000073"/>
    </source>
</evidence>
<dbReference type="GO" id="GO:0140098">
    <property type="term" value="F:catalytic activity, acting on RNA"/>
    <property type="evidence" value="ECO:0007669"/>
    <property type="project" value="UniProtKB-ARBA"/>
</dbReference>
<dbReference type="SUPFAM" id="SSF55120">
    <property type="entry name" value="Pseudouridine synthase"/>
    <property type="match status" value="1"/>
</dbReference>
<evidence type="ECO:0000313" key="5">
    <source>
        <dbReference type="EMBL" id="VYU48269.1"/>
    </source>
</evidence>
<dbReference type="PANTHER" id="PTHR21600:SF35">
    <property type="entry name" value="PSEUDOURIDINE SYNTHASE"/>
    <property type="match status" value="1"/>
</dbReference>
<dbReference type="EMBL" id="CACRUO010000060">
    <property type="protein sequence ID" value="VYU48269.1"/>
    <property type="molecule type" value="Genomic_DNA"/>
</dbReference>
<reference evidence="5" key="1">
    <citation type="submission" date="2019-11" db="EMBL/GenBank/DDBJ databases">
        <authorList>
            <person name="Feng L."/>
        </authorList>
    </citation>
    <scope>NUCLEOTIDE SEQUENCE</scope>
    <source>
        <strain evidence="5">SsimulansLFYP27</strain>
    </source>
</reference>
<gene>
    <name evidence="5" type="primary">rluD_3</name>
    <name evidence="5" type="ORF">SSLFYP27_02363</name>
</gene>
<dbReference type="InterPro" id="IPR050188">
    <property type="entry name" value="RluA_PseudoU_synthase"/>
</dbReference>